<comment type="caution">
    <text evidence="2">The sequence shown here is derived from an EMBL/GenBank/DDBJ whole genome shotgun (WGS) entry which is preliminary data.</text>
</comment>
<reference evidence="2" key="1">
    <citation type="submission" date="2022-10" db="EMBL/GenBank/DDBJ databases">
        <title>Tapping the CABI collections for fungal endophytes: first genome assemblies for Collariella, Neodidymelliopsis, Ascochyta clinopodiicola, Didymella pomorum, Didymosphaeria variabile, Neocosmospora piperis and Neocucurbitaria cava.</title>
        <authorList>
            <person name="Hill R."/>
        </authorList>
    </citation>
    <scope>NUCLEOTIDE SEQUENCE</scope>
    <source>
        <strain evidence="2">IMI 360193</strain>
    </source>
</reference>
<dbReference type="AlphaFoldDB" id="A0A9W8WT23"/>
<organism evidence="2 3">
    <name type="scientific">Didymella glomerata</name>
    <dbReference type="NCBI Taxonomy" id="749621"/>
    <lineage>
        <taxon>Eukaryota</taxon>
        <taxon>Fungi</taxon>
        <taxon>Dikarya</taxon>
        <taxon>Ascomycota</taxon>
        <taxon>Pezizomycotina</taxon>
        <taxon>Dothideomycetes</taxon>
        <taxon>Pleosporomycetidae</taxon>
        <taxon>Pleosporales</taxon>
        <taxon>Pleosporineae</taxon>
        <taxon>Didymellaceae</taxon>
        <taxon>Didymella</taxon>
    </lineage>
</organism>
<keyword evidence="3" id="KW-1185">Reference proteome</keyword>
<name>A0A9W8WT23_9PLEO</name>
<evidence type="ECO:0000256" key="1">
    <source>
        <dbReference type="SAM" id="SignalP"/>
    </source>
</evidence>
<feature type="chain" id="PRO_5040765641" evidence="1">
    <location>
        <begin position="19"/>
        <end position="119"/>
    </location>
</feature>
<dbReference type="OrthoDB" id="10460315at2759"/>
<sequence>MKLAAAITTLSLLALASGKPIASPALGDGTVNVARGDHCTNDATFELVDESSHFSVGKRAVPIEHMDDPAVDKAVSNDEARKLWIRAVLGAMDTDDGELVRRLAHHSGVQQCDKVNCPT</sequence>
<protein>
    <submittedName>
        <fullName evidence="2">Uncharacterized protein</fullName>
    </submittedName>
</protein>
<accession>A0A9W8WT23</accession>
<keyword evidence="1" id="KW-0732">Signal</keyword>
<dbReference type="EMBL" id="JAPEUV010000120">
    <property type="protein sequence ID" value="KAJ4332384.1"/>
    <property type="molecule type" value="Genomic_DNA"/>
</dbReference>
<dbReference type="Proteomes" id="UP001140562">
    <property type="component" value="Unassembled WGS sequence"/>
</dbReference>
<evidence type="ECO:0000313" key="2">
    <source>
        <dbReference type="EMBL" id="KAJ4332384.1"/>
    </source>
</evidence>
<evidence type="ECO:0000313" key="3">
    <source>
        <dbReference type="Proteomes" id="UP001140562"/>
    </source>
</evidence>
<feature type="signal peptide" evidence="1">
    <location>
        <begin position="1"/>
        <end position="18"/>
    </location>
</feature>
<gene>
    <name evidence="2" type="ORF">N0V87_008439</name>
</gene>
<proteinExistence type="predicted"/>